<dbReference type="GO" id="GO:0000226">
    <property type="term" value="P:microtubule cytoskeleton organization"/>
    <property type="evidence" value="ECO:0007669"/>
    <property type="project" value="TreeGrafter"/>
</dbReference>
<organism evidence="3 4">
    <name type="scientific">Gigaspora margarita</name>
    <dbReference type="NCBI Taxonomy" id="4874"/>
    <lineage>
        <taxon>Eukaryota</taxon>
        <taxon>Fungi</taxon>
        <taxon>Fungi incertae sedis</taxon>
        <taxon>Mucoromycota</taxon>
        <taxon>Glomeromycotina</taxon>
        <taxon>Glomeromycetes</taxon>
        <taxon>Diversisporales</taxon>
        <taxon>Gigasporaceae</taxon>
        <taxon>Gigaspora</taxon>
    </lineage>
</organism>
<dbReference type="GO" id="GO:0005938">
    <property type="term" value="C:cell cortex"/>
    <property type="evidence" value="ECO:0007669"/>
    <property type="project" value="TreeGrafter"/>
</dbReference>
<dbReference type="EMBL" id="WTPW01000873">
    <property type="protein sequence ID" value="KAF0472762.1"/>
    <property type="molecule type" value="Genomic_DNA"/>
</dbReference>
<dbReference type="PANTHER" id="PTHR28190:SF1">
    <property type="entry name" value="NUCLEAR MIGRATION PROTEIN NUM1"/>
    <property type="match status" value="1"/>
</dbReference>
<feature type="coiled-coil region" evidence="1">
    <location>
        <begin position="39"/>
        <end position="77"/>
    </location>
</feature>
<evidence type="ECO:0000313" key="4">
    <source>
        <dbReference type="Proteomes" id="UP000439903"/>
    </source>
</evidence>
<dbReference type="PANTHER" id="PTHR28190">
    <property type="entry name" value="NUCLEAR MIGRATION PROTEIN NUM1"/>
    <property type="match status" value="1"/>
</dbReference>
<keyword evidence="4" id="KW-1185">Reference proteome</keyword>
<accession>A0A8H3XMI4</accession>
<dbReference type="OrthoDB" id="2149224at2759"/>
<evidence type="ECO:0000313" key="3">
    <source>
        <dbReference type="EMBL" id="KAF0472762.1"/>
    </source>
</evidence>
<feature type="region of interest" description="Disordered" evidence="2">
    <location>
        <begin position="102"/>
        <end position="156"/>
    </location>
</feature>
<dbReference type="AlphaFoldDB" id="A0A8H3XMI4"/>
<feature type="compositionally biased region" description="Basic and acidic residues" evidence="2">
    <location>
        <begin position="146"/>
        <end position="156"/>
    </location>
</feature>
<gene>
    <name evidence="3" type="ORF">F8M41_024973</name>
</gene>
<feature type="compositionally biased region" description="Low complexity" evidence="2">
    <location>
        <begin position="133"/>
        <end position="144"/>
    </location>
</feature>
<dbReference type="GO" id="GO:0015631">
    <property type="term" value="F:tubulin binding"/>
    <property type="evidence" value="ECO:0007669"/>
    <property type="project" value="TreeGrafter"/>
</dbReference>
<proteinExistence type="predicted"/>
<evidence type="ECO:0000256" key="1">
    <source>
        <dbReference type="SAM" id="Coils"/>
    </source>
</evidence>
<name>A0A8H3XMI4_GIGMA</name>
<dbReference type="Proteomes" id="UP000439903">
    <property type="component" value="Unassembled WGS sequence"/>
</dbReference>
<dbReference type="InterPro" id="IPR053005">
    <property type="entry name" value="Nuclear_Pos-Cytoskel_Interact"/>
</dbReference>
<keyword evidence="1" id="KW-0175">Coiled coil</keyword>
<protein>
    <submittedName>
        <fullName evidence="3">Anucleate primary sterigmata protein a</fullName>
    </submittedName>
</protein>
<feature type="coiled-coil region" evidence="1">
    <location>
        <begin position="174"/>
        <end position="303"/>
    </location>
</feature>
<evidence type="ECO:0000256" key="2">
    <source>
        <dbReference type="SAM" id="MobiDB-lite"/>
    </source>
</evidence>
<reference evidence="3 4" key="1">
    <citation type="journal article" date="2019" name="Environ. Microbiol.">
        <title>At the nexus of three kingdoms: the genome of the mycorrhizal fungus Gigaspora margarita provides insights into plant, endobacterial and fungal interactions.</title>
        <authorList>
            <person name="Venice F."/>
            <person name="Ghignone S."/>
            <person name="Salvioli di Fossalunga A."/>
            <person name="Amselem J."/>
            <person name="Novero M."/>
            <person name="Xianan X."/>
            <person name="Sedzielewska Toro K."/>
            <person name="Morin E."/>
            <person name="Lipzen A."/>
            <person name="Grigoriev I.V."/>
            <person name="Henrissat B."/>
            <person name="Martin F.M."/>
            <person name="Bonfante P."/>
        </authorList>
    </citation>
    <scope>NUCLEOTIDE SEQUENCE [LARGE SCALE GENOMIC DNA]</scope>
    <source>
        <strain evidence="3 4">BEG34</strain>
    </source>
</reference>
<sequence length="414" mass="47102">MANNLDSGDNLVPNSLRTKFNFTPRQSLSINNTQSTASLKKQQDQKIQLTADLSDLSAALSKQHLELEKQLKELDKKSPKELIVKLTDLEEECGDININSTNSTRVFSGPKKGPNVKPNSRKNFVPTMPIVETSSTSTATSSGKSSRRDRNAARGRQKDIEFATEIGQGLLVEVRRLQALVQEKEERINELEAEKTEFERNIEQLNETLRANQESEDRLNERVWTLELTKQDLNIQLEDLQQQLNKARSNYSKVEKALSTSTDVIEQIKNNEEKLSSNLENLKSLYEDDMENNRKIIDELKSQLNSFLNTSTSNGDNNDSNKNLFDENETIKALDVANRMISSLRASLKKEKDENHKLKMLLVDSQEFEVMHNTECFDAIPKHVKTIQDGSSRTSELSDIDGNKNNDIVEWEMI</sequence>
<dbReference type="GO" id="GO:0005739">
    <property type="term" value="C:mitochondrion"/>
    <property type="evidence" value="ECO:0007669"/>
    <property type="project" value="TreeGrafter"/>
</dbReference>
<comment type="caution">
    <text evidence="3">The sequence shown here is derived from an EMBL/GenBank/DDBJ whole genome shotgun (WGS) entry which is preliminary data.</text>
</comment>